<evidence type="ECO:0000256" key="1">
    <source>
        <dbReference type="SAM" id="Phobius"/>
    </source>
</evidence>
<name>A0A511JR02_9CELL</name>
<keyword evidence="3" id="KW-1185">Reference proteome</keyword>
<keyword evidence="1" id="KW-0812">Transmembrane</keyword>
<dbReference type="InterPro" id="IPR022062">
    <property type="entry name" value="DUF3618"/>
</dbReference>
<dbReference type="EMBL" id="BJWH01000030">
    <property type="protein sequence ID" value="GEM00266.1"/>
    <property type="molecule type" value="Genomic_DNA"/>
</dbReference>
<accession>A0A511JR02</accession>
<dbReference type="AlphaFoldDB" id="A0A511JR02"/>
<reference evidence="2 3" key="1">
    <citation type="submission" date="2019-07" db="EMBL/GenBank/DDBJ databases">
        <title>Whole genome shotgun sequence of Cellulomonas terrae NBRC 100819.</title>
        <authorList>
            <person name="Hosoyama A."/>
            <person name="Uohara A."/>
            <person name="Ohji S."/>
            <person name="Ichikawa N."/>
        </authorList>
    </citation>
    <scope>NUCLEOTIDE SEQUENCE [LARGE SCALE GENOMIC DNA]</scope>
    <source>
        <strain evidence="2 3">NBRC 100819</strain>
    </source>
</reference>
<evidence type="ECO:0000313" key="3">
    <source>
        <dbReference type="Proteomes" id="UP000321049"/>
    </source>
</evidence>
<keyword evidence="1" id="KW-0472">Membrane</keyword>
<dbReference type="RefSeq" id="WP_146847859.1">
    <property type="nucleotide sequence ID" value="NZ_BJWH01000030.1"/>
</dbReference>
<dbReference type="Pfam" id="PF12277">
    <property type="entry name" value="DUF3618"/>
    <property type="match status" value="1"/>
</dbReference>
<proteinExistence type="predicted"/>
<dbReference type="OrthoDB" id="4829749at2"/>
<comment type="caution">
    <text evidence="2">The sequence shown here is derived from an EMBL/GenBank/DDBJ whole genome shotgun (WGS) entry which is preliminary data.</text>
</comment>
<keyword evidence="1" id="KW-1133">Transmembrane helix</keyword>
<protein>
    <recommendedName>
        <fullName evidence="4">DUF3618 domain-containing protein</fullName>
    </recommendedName>
</protein>
<organism evidence="2 3">
    <name type="scientific">Cellulomonas terrae</name>
    <dbReference type="NCBI Taxonomy" id="311234"/>
    <lineage>
        <taxon>Bacteria</taxon>
        <taxon>Bacillati</taxon>
        <taxon>Actinomycetota</taxon>
        <taxon>Actinomycetes</taxon>
        <taxon>Micrococcales</taxon>
        <taxon>Cellulomonadaceae</taxon>
        <taxon>Cellulomonas</taxon>
    </lineage>
</organism>
<evidence type="ECO:0000313" key="2">
    <source>
        <dbReference type="EMBL" id="GEM00266.1"/>
    </source>
</evidence>
<sequence length="105" mass="10834">MSDESVQKPASTQKPFSTPEMVALEAELAVTRAQLASTIDELVARLDPRAQAGRAVESGRQIWLDATSSDAPPDARKKALAVLGGAVAGVAAVLAIVVAAGRRRG</sequence>
<feature type="transmembrane region" description="Helical" evidence="1">
    <location>
        <begin position="79"/>
        <end position="100"/>
    </location>
</feature>
<dbReference type="Proteomes" id="UP000321049">
    <property type="component" value="Unassembled WGS sequence"/>
</dbReference>
<evidence type="ECO:0008006" key="4">
    <source>
        <dbReference type="Google" id="ProtNLM"/>
    </source>
</evidence>
<gene>
    <name evidence="2" type="ORF">CTE05_38120</name>
</gene>